<evidence type="ECO:0000256" key="3">
    <source>
        <dbReference type="ARBA" id="ARBA00022692"/>
    </source>
</evidence>
<evidence type="ECO:0000256" key="9">
    <source>
        <dbReference type="SAM" id="MobiDB-lite"/>
    </source>
</evidence>
<keyword evidence="7 13" id="KW-0675">Receptor</keyword>
<keyword evidence="6 10" id="KW-0472">Membrane</keyword>
<dbReference type="PANTHER" id="PTHR15583">
    <property type="entry name" value="INTERLEUKIN-17 RECEPTOR"/>
    <property type="match status" value="1"/>
</dbReference>
<dbReference type="InterPro" id="IPR038683">
    <property type="entry name" value="IL17RA/B_FnIII-like_1_sf"/>
</dbReference>
<feature type="chain" id="PRO_5044549192" evidence="11">
    <location>
        <begin position="30"/>
        <end position="813"/>
    </location>
</feature>
<proteinExistence type="predicted"/>
<reference evidence="14" key="2">
    <citation type="submission" date="2025-05" db="UniProtKB">
        <authorList>
            <consortium name="Ensembl"/>
        </authorList>
    </citation>
    <scope>IDENTIFICATION</scope>
</reference>
<dbReference type="STRING" id="8078.ENSFHEP00000009809"/>
<feature type="compositionally biased region" description="Polar residues" evidence="9">
    <location>
        <begin position="690"/>
        <end position="700"/>
    </location>
</feature>
<keyword evidence="5 10" id="KW-1133">Transmembrane helix</keyword>
<feature type="transmembrane region" description="Helical" evidence="10">
    <location>
        <begin position="309"/>
        <end position="332"/>
    </location>
</feature>
<evidence type="ECO:0000256" key="10">
    <source>
        <dbReference type="SAM" id="Phobius"/>
    </source>
</evidence>
<dbReference type="OrthoDB" id="5915222at2759"/>
<keyword evidence="2" id="KW-1003">Cell membrane</keyword>
<dbReference type="Ensembl" id="ENSFHET00000016343.1">
    <property type="protein sequence ID" value="ENSFHEP00000009809.1"/>
    <property type="gene ID" value="ENSFHEG00000011112.1"/>
</dbReference>
<dbReference type="AlphaFoldDB" id="A0A147B1J6"/>
<keyword evidence="8" id="KW-0325">Glycoprotein</keyword>
<feature type="region of interest" description="Disordered" evidence="9">
    <location>
        <begin position="690"/>
        <end position="709"/>
    </location>
</feature>
<keyword evidence="4 11" id="KW-0732">Signal</keyword>
<dbReference type="Pfam" id="PF08357">
    <property type="entry name" value="SEFIR"/>
    <property type="match status" value="1"/>
</dbReference>
<evidence type="ECO:0000256" key="8">
    <source>
        <dbReference type="ARBA" id="ARBA00023180"/>
    </source>
</evidence>
<sequence>MAAATLNLGLLLNMRLASVLLVLMGAVGSSCIKILSPHALKCSRQDLRCTSSYSNCMDPGWLISHQYTPSGPADLQVSIDTRLDDTGQLQPVLQANWTLKDDGSIHFLNATELHVVVMSTNEQLCVRYSFKEVLPMRSPSHEKWLFSSSVLVLNPGEQYSVSVYNIPKPEQGYSSFDIRREVQVLDCNHATMKMTQFCIERGSLWQPNISLVADTPNGSLAISFSPDKLSKKYMVIVKCGSITETSTVHTENQEATTVKFSLDKWPRFCCQFDAEIKPFFPQCDNDCTRQRKTQDVCTEVKQTSVRTPVYLFVAIGLASMCIMIIAMMCVLCRKHGKSNITKSKPEDGALQTPLKQSPKVLVIYSQDHHLYREVVLKLCAFLQAKCGTRVLVDLLDTSSVSMVGRLRWLEWQRQQLKDPTDKILVLCSRGVQAKWRAMCGHGQVTLKEDVLSPTDDMLIPFLNLFLPDLHQAGMLGKYMVAYFEDISSERDVPSVFDIGIKYNLMKHFEELCFRILDIEKYQPGQINHIEGINVDEYSSCASGRALKNAIETFKAYQMENPDWFERECVPSEEDVISEANHLIEPLQTPPVFECIPPVRGGLPVFVHNVEVNDNCSTVHILTPELNPEQQLSSVAELVPTMDSECRNIYPPSQVEVVTEDPEYPHINSPKSVYIIEPVFKSQPSVQQNWVSVSEQSSAQQPAEDDTEGSLEHMNKRLYDYSDQKGLALENCLDTGSFESPSSPTEFSVSQPVEMEEEVSEPTATRSSSGSDQGYISKGSSQPEATFKEDPLTALAKLQEALFHFGYSDNKDTC</sequence>
<evidence type="ECO:0000256" key="11">
    <source>
        <dbReference type="SAM" id="SignalP"/>
    </source>
</evidence>
<evidence type="ECO:0000313" key="13">
    <source>
        <dbReference type="EMBL" id="JAR84591.1"/>
    </source>
</evidence>
<dbReference type="GeneTree" id="ENSGT00940000159018"/>
<dbReference type="EMBL" id="GCES01001732">
    <property type="protein sequence ID" value="JAR84591.1"/>
    <property type="molecule type" value="Transcribed_RNA"/>
</dbReference>
<evidence type="ECO:0000313" key="14">
    <source>
        <dbReference type="Ensembl" id="ENSFHEP00000009809.1"/>
    </source>
</evidence>
<dbReference type="GO" id="GO:0030368">
    <property type="term" value="F:interleukin-17 receptor activity"/>
    <property type="evidence" value="ECO:0007669"/>
    <property type="project" value="InterPro"/>
</dbReference>
<dbReference type="GeneID" id="105935991"/>
<evidence type="ECO:0000313" key="15">
    <source>
        <dbReference type="Proteomes" id="UP000265000"/>
    </source>
</evidence>
<feature type="compositionally biased region" description="Low complexity" evidence="9">
    <location>
        <begin position="736"/>
        <end position="749"/>
    </location>
</feature>
<evidence type="ECO:0000256" key="2">
    <source>
        <dbReference type="ARBA" id="ARBA00022475"/>
    </source>
</evidence>
<evidence type="ECO:0000256" key="7">
    <source>
        <dbReference type="ARBA" id="ARBA00023170"/>
    </source>
</evidence>
<evidence type="ECO:0000256" key="6">
    <source>
        <dbReference type="ARBA" id="ARBA00023136"/>
    </source>
</evidence>
<dbReference type="GO" id="GO:0005886">
    <property type="term" value="C:plasma membrane"/>
    <property type="evidence" value="ECO:0007669"/>
    <property type="project" value="UniProtKB-SubCell"/>
</dbReference>
<name>A0A147B1J6_FUNHE</name>
<keyword evidence="15" id="KW-1185">Reference proteome</keyword>
<dbReference type="Gene3D" id="2.60.40.2160">
    <property type="entry name" value="Interleukin-17 receptor A/B, fibronectin-III-like domain 1"/>
    <property type="match status" value="1"/>
</dbReference>
<feature type="compositionally biased region" description="Polar residues" evidence="9">
    <location>
        <begin position="761"/>
        <end position="783"/>
    </location>
</feature>
<evidence type="ECO:0000256" key="5">
    <source>
        <dbReference type="ARBA" id="ARBA00022989"/>
    </source>
</evidence>
<dbReference type="PROSITE" id="PS51534">
    <property type="entry name" value="SEFIR"/>
    <property type="match status" value="1"/>
</dbReference>
<dbReference type="Pfam" id="PF16556">
    <property type="entry name" value="IL17R_fnIII_D1"/>
    <property type="match status" value="1"/>
</dbReference>
<dbReference type="Pfam" id="PF16578">
    <property type="entry name" value="IL17R_fnIII_D2"/>
    <property type="match status" value="1"/>
</dbReference>
<feature type="region of interest" description="Disordered" evidence="9">
    <location>
        <begin position="732"/>
        <end position="787"/>
    </location>
</feature>
<dbReference type="FunFam" id="3.40.50.11530:FF:000002">
    <property type="entry name" value="Interleukin 17 receptor A"/>
    <property type="match status" value="1"/>
</dbReference>
<feature type="domain" description="SEFIR" evidence="12">
    <location>
        <begin position="357"/>
        <end position="513"/>
    </location>
</feature>
<feature type="signal peptide" evidence="11">
    <location>
        <begin position="1"/>
        <end position="29"/>
    </location>
</feature>
<evidence type="ECO:0000259" key="12">
    <source>
        <dbReference type="PROSITE" id="PS51534"/>
    </source>
</evidence>
<dbReference type="InterPro" id="IPR039465">
    <property type="entry name" value="IL-17_rcpt-like"/>
</dbReference>
<keyword evidence="3 10" id="KW-0812">Transmembrane</keyword>
<comment type="subcellular location">
    <subcellularLocation>
        <location evidence="1">Cell membrane</location>
        <topology evidence="1">Single-pass type I membrane protein</topology>
    </subcellularLocation>
</comment>
<dbReference type="CTD" id="561494"/>
<protein>
    <submittedName>
        <fullName evidence="13 14">Interleukin-17 receptor A</fullName>
    </submittedName>
</protein>
<evidence type="ECO:0000256" key="4">
    <source>
        <dbReference type="ARBA" id="ARBA00022729"/>
    </source>
</evidence>
<organism evidence="13">
    <name type="scientific">Fundulus heteroclitus</name>
    <name type="common">Killifish</name>
    <name type="synonym">Mummichog</name>
    <dbReference type="NCBI Taxonomy" id="8078"/>
    <lineage>
        <taxon>Eukaryota</taxon>
        <taxon>Metazoa</taxon>
        <taxon>Chordata</taxon>
        <taxon>Craniata</taxon>
        <taxon>Vertebrata</taxon>
        <taxon>Euteleostomi</taxon>
        <taxon>Actinopterygii</taxon>
        <taxon>Neopterygii</taxon>
        <taxon>Teleostei</taxon>
        <taxon>Neoteleostei</taxon>
        <taxon>Acanthomorphata</taxon>
        <taxon>Ovalentaria</taxon>
        <taxon>Atherinomorphae</taxon>
        <taxon>Cyprinodontiformes</taxon>
        <taxon>Fundulidae</taxon>
        <taxon>Fundulus</taxon>
    </lineage>
</organism>
<dbReference type="InterPro" id="IPR043046">
    <property type="entry name" value="IL17RA/B_FnIII-like_2_sf"/>
</dbReference>
<dbReference type="Gene3D" id="2.60.40.2150">
    <property type="entry name" value="Interleukin-17 receptor A/B, fibronectin-III-like domain 2"/>
    <property type="match status" value="1"/>
</dbReference>
<dbReference type="InterPro" id="IPR032356">
    <property type="entry name" value="IL17R_A/B_N"/>
</dbReference>
<evidence type="ECO:0000256" key="1">
    <source>
        <dbReference type="ARBA" id="ARBA00004251"/>
    </source>
</evidence>
<accession>A0A147B1J6</accession>
<dbReference type="PANTHER" id="PTHR15583:SF13">
    <property type="entry name" value="INTERLEUKIN-17 RECEPTOR A"/>
    <property type="match status" value="1"/>
</dbReference>
<reference evidence="13" key="1">
    <citation type="submission" date="2015-01" db="EMBL/GenBank/DDBJ databases">
        <title>EvidentialGene: Evidence-directed Construction of Complete mRNA Transcriptomes without Genomes.</title>
        <authorList>
            <person name="Gilbert D.G."/>
        </authorList>
    </citation>
    <scope>NUCLEOTIDE SEQUENCE</scope>
</reference>
<dbReference type="Proteomes" id="UP000265000">
    <property type="component" value="Unplaced"/>
</dbReference>
<dbReference type="Gene3D" id="3.40.50.11530">
    <property type="match status" value="1"/>
</dbReference>
<dbReference type="InterPro" id="IPR013568">
    <property type="entry name" value="SEFIR_dom"/>
</dbReference>